<organism evidence="1 2">
    <name type="scientific">Exaiptasia diaphana</name>
    <name type="common">Tropical sea anemone</name>
    <name type="synonym">Aiptasia pulchella</name>
    <dbReference type="NCBI Taxonomy" id="2652724"/>
    <lineage>
        <taxon>Eukaryota</taxon>
        <taxon>Metazoa</taxon>
        <taxon>Cnidaria</taxon>
        <taxon>Anthozoa</taxon>
        <taxon>Hexacorallia</taxon>
        <taxon>Actiniaria</taxon>
        <taxon>Aiptasiidae</taxon>
        <taxon>Exaiptasia</taxon>
    </lineage>
</organism>
<sequence>MAKDNKLLLSEESVPSRLGYQGFIVSDDGMKTYARNYKCGSPGLGSGQEWTAPLTAAGIRAAAVRDGLIETDPPQGGGIPQIPPQYAETRHLVALVVDPDPNNGDFHWYRLDNNGRWSHKPGLTPIINYDGNGNVIDDPRQAANFPNGPNYRFVCFMTVIKNIVKKKGEKETGRCVTC</sequence>
<name>A0A913YCD0_EXADI</name>
<evidence type="ECO:0000313" key="1">
    <source>
        <dbReference type="EnsemblMetazoa" id="XP_028512633.1"/>
    </source>
</evidence>
<accession>A0A913YCD0</accession>
<dbReference type="AlphaFoldDB" id="A0A913YCD0"/>
<keyword evidence="2" id="KW-1185">Reference proteome</keyword>
<dbReference type="RefSeq" id="XP_028512633.1">
    <property type="nucleotide sequence ID" value="XM_028656832.1"/>
</dbReference>
<reference evidence="1" key="1">
    <citation type="submission" date="2022-11" db="UniProtKB">
        <authorList>
            <consortium name="EnsemblMetazoa"/>
        </authorList>
    </citation>
    <scope>IDENTIFICATION</scope>
</reference>
<dbReference type="Proteomes" id="UP000887567">
    <property type="component" value="Unplaced"/>
</dbReference>
<dbReference type="KEGG" id="epa:114574387"/>
<protein>
    <submittedName>
        <fullName evidence="1">Uncharacterized protein</fullName>
    </submittedName>
</protein>
<evidence type="ECO:0000313" key="2">
    <source>
        <dbReference type="Proteomes" id="UP000887567"/>
    </source>
</evidence>
<dbReference type="OrthoDB" id="5989643at2759"/>
<dbReference type="GeneID" id="114574387"/>
<dbReference type="EnsemblMetazoa" id="XM_028656832.1">
    <property type="protein sequence ID" value="XP_028512633.1"/>
    <property type="gene ID" value="LOC114574387"/>
</dbReference>
<proteinExistence type="predicted"/>